<accession>A0A7X3MUS5</accession>
<dbReference type="InterPro" id="IPR036709">
    <property type="entry name" value="Autotransporte_beta_dom_sf"/>
</dbReference>
<evidence type="ECO:0000313" key="3">
    <source>
        <dbReference type="Proteomes" id="UP000436483"/>
    </source>
</evidence>
<dbReference type="Gene3D" id="2.40.128.130">
    <property type="entry name" value="Autotransporter beta-domain"/>
    <property type="match status" value="1"/>
</dbReference>
<gene>
    <name evidence="2" type="ORF">GR328_19575</name>
</gene>
<dbReference type="EMBL" id="WURB01000018">
    <property type="protein sequence ID" value="MXQ13617.1"/>
    <property type="molecule type" value="Genomic_DNA"/>
</dbReference>
<name>A0A7X3MUS5_9HYPH</name>
<dbReference type="Proteomes" id="UP000436483">
    <property type="component" value="Unassembled WGS sequence"/>
</dbReference>
<dbReference type="OrthoDB" id="7195851at2"/>
<evidence type="ECO:0000259" key="1">
    <source>
        <dbReference type="Pfam" id="PF03797"/>
    </source>
</evidence>
<dbReference type="InterPro" id="IPR005546">
    <property type="entry name" value="Autotransporte_beta"/>
</dbReference>
<dbReference type="AlphaFoldDB" id="A0A7X3MUS5"/>
<evidence type="ECO:0000313" key="2">
    <source>
        <dbReference type="EMBL" id="MXQ13617.1"/>
    </source>
</evidence>
<comment type="caution">
    <text evidence="2">The sequence shown here is derived from an EMBL/GenBank/DDBJ whole genome shotgun (WGS) entry which is preliminary data.</text>
</comment>
<dbReference type="Pfam" id="PF03797">
    <property type="entry name" value="Autotransporter"/>
    <property type="match status" value="1"/>
</dbReference>
<feature type="domain" description="Autotransporter" evidence="1">
    <location>
        <begin position="2"/>
        <end position="88"/>
    </location>
</feature>
<proteinExistence type="predicted"/>
<reference evidence="2 3" key="2">
    <citation type="submission" date="2020-01" db="EMBL/GenBank/DDBJ databases">
        <title>Microvirga sp. nov., an arsenate reduction bacterium isolated from Tibet hotspring sediments.</title>
        <authorList>
            <person name="Xian W.-D."/>
            <person name="Li W.-J."/>
        </authorList>
    </citation>
    <scope>NUCLEOTIDE SEQUENCE [LARGE SCALE GENOMIC DNA]</scope>
    <source>
        <strain evidence="2 3">KCTC 23863</strain>
    </source>
</reference>
<organism evidence="2 3">
    <name type="scientific">Microvirga makkahensis</name>
    <dbReference type="NCBI Taxonomy" id="1128670"/>
    <lineage>
        <taxon>Bacteria</taxon>
        <taxon>Pseudomonadati</taxon>
        <taxon>Pseudomonadota</taxon>
        <taxon>Alphaproteobacteria</taxon>
        <taxon>Hyphomicrobiales</taxon>
        <taxon>Methylobacteriaceae</taxon>
        <taxon>Microvirga</taxon>
    </lineage>
</organism>
<dbReference type="SUPFAM" id="SSF103515">
    <property type="entry name" value="Autotransporter"/>
    <property type="match status" value="1"/>
</dbReference>
<sequence>MGYRFLLGLTEVNPFIGASVLRLYTDGFTENGGFADLMGFKQTYELGTTTLGLRTSARLGNDLPLTIRGMLGRRHAYGDVEPVALLGLGAGGVVLIQHGPVNLEPSRQSCQWHGHPVSLLRYTRAAPVAARQMEKA</sequence>
<keyword evidence="3" id="KW-1185">Reference proteome</keyword>
<protein>
    <submittedName>
        <fullName evidence="2">Autotransporter domain-containing protein</fullName>
    </submittedName>
</protein>
<reference evidence="2 3" key="1">
    <citation type="submission" date="2019-12" db="EMBL/GenBank/DDBJ databases">
        <authorList>
            <person name="Yuan C.-G."/>
        </authorList>
    </citation>
    <scope>NUCLEOTIDE SEQUENCE [LARGE SCALE GENOMIC DNA]</scope>
    <source>
        <strain evidence="2 3">KCTC 23863</strain>
    </source>
</reference>